<dbReference type="InterPro" id="IPR039609">
    <property type="entry name" value="VQ_15/22"/>
</dbReference>
<feature type="region of interest" description="Disordered" evidence="1">
    <location>
        <begin position="367"/>
        <end position="450"/>
    </location>
</feature>
<dbReference type="EMBL" id="JAXQNO010000013">
    <property type="protein sequence ID" value="KAK4784983.1"/>
    <property type="molecule type" value="Genomic_DNA"/>
</dbReference>
<evidence type="ECO:0000259" key="2">
    <source>
        <dbReference type="Pfam" id="PF05678"/>
    </source>
</evidence>
<reference evidence="3 4" key="1">
    <citation type="journal article" date="2023" name="Hortic Res">
        <title>Pangenome of water caltrop reveals structural variations and asymmetric subgenome divergence after allopolyploidization.</title>
        <authorList>
            <person name="Zhang X."/>
            <person name="Chen Y."/>
            <person name="Wang L."/>
            <person name="Yuan Y."/>
            <person name="Fang M."/>
            <person name="Shi L."/>
            <person name="Lu R."/>
            <person name="Comes H.P."/>
            <person name="Ma Y."/>
            <person name="Chen Y."/>
            <person name="Huang G."/>
            <person name="Zhou Y."/>
            <person name="Zheng Z."/>
            <person name="Qiu Y."/>
        </authorList>
    </citation>
    <scope>NUCLEOTIDE SEQUENCE [LARGE SCALE GENOMIC DNA]</scope>
    <source>
        <strain evidence="3">F231</strain>
    </source>
</reference>
<feature type="compositionally biased region" description="Polar residues" evidence="1">
    <location>
        <begin position="152"/>
        <end position="162"/>
    </location>
</feature>
<accession>A0AAN7R410</accession>
<feature type="compositionally biased region" description="Low complexity" evidence="1">
    <location>
        <begin position="375"/>
        <end position="385"/>
    </location>
</feature>
<feature type="compositionally biased region" description="Low complexity" evidence="1">
    <location>
        <begin position="163"/>
        <end position="180"/>
    </location>
</feature>
<keyword evidence="4" id="KW-1185">Reference proteome</keyword>
<feature type="region of interest" description="Disordered" evidence="1">
    <location>
        <begin position="1"/>
        <end position="55"/>
    </location>
</feature>
<feature type="region of interest" description="Disordered" evidence="1">
    <location>
        <begin position="123"/>
        <end position="199"/>
    </location>
</feature>
<name>A0AAN7R410_TRANT</name>
<dbReference type="PANTHER" id="PTHR33179">
    <property type="entry name" value="VQ MOTIF-CONTAINING PROTEIN"/>
    <property type="match status" value="1"/>
</dbReference>
<dbReference type="InterPro" id="IPR008889">
    <property type="entry name" value="VQ"/>
</dbReference>
<evidence type="ECO:0000256" key="1">
    <source>
        <dbReference type="SAM" id="MobiDB-lite"/>
    </source>
</evidence>
<dbReference type="PANTHER" id="PTHR33179:SF58">
    <property type="entry name" value="OS08G0409500 PROTEIN"/>
    <property type="match status" value="1"/>
</dbReference>
<organism evidence="3 4">
    <name type="scientific">Trapa natans</name>
    <name type="common">Water chestnut</name>
    <dbReference type="NCBI Taxonomy" id="22666"/>
    <lineage>
        <taxon>Eukaryota</taxon>
        <taxon>Viridiplantae</taxon>
        <taxon>Streptophyta</taxon>
        <taxon>Embryophyta</taxon>
        <taxon>Tracheophyta</taxon>
        <taxon>Spermatophyta</taxon>
        <taxon>Magnoliopsida</taxon>
        <taxon>eudicotyledons</taxon>
        <taxon>Gunneridae</taxon>
        <taxon>Pentapetalae</taxon>
        <taxon>rosids</taxon>
        <taxon>malvids</taxon>
        <taxon>Myrtales</taxon>
        <taxon>Lythraceae</taxon>
        <taxon>Trapa</taxon>
    </lineage>
</organism>
<dbReference type="Proteomes" id="UP001346149">
    <property type="component" value="Unassembled WGS sequence"/>
</dbReference>
<evidence type="ECO:0000313" key="3">
    <source>
        <dbReference type="EMBL" id="KAK4784983.1"/>
    </source>
</evidence>
<evidence type="ECO:0000313" key="4">
    <source>
        <dbReference type="Proteomes" id="UP001346149"/>
    </source>
</evidence>
<feature type="compositionally biased region" description="Low complexity" evidence="1">
    <location>
        <begin position="1"/>
        <end position="15"/>
    </location>
</feature>
<comment type="caution">
    <text evidence="3">The sequence shown here is derived from an EMBL/GenBank/DDBJ whole genome shotgun (WGS) entry which is preliminary data.</text>
</comment>
<gene>
    <name evidence="3" type="ORF">SAY86_001672</name>
</gene>
<feature type="domain" description="VQ" evidence="2">
    <location>
        <begin position="195"/>
        <end position="222"/>
    </location>
</feature>
<dbReference type="Pfam" id="PF05678">
    <property type="entry name" value="VQ"/>
    <property type="match status" value="1"/>
</dbReference>
<sequence length="450" mass="47443">MDSGNSSGSMQSSSGGDEEYDSRVEPISSFLNINPSPSGHLSGGGSFPGLSSHHHHHQLLHPLPMTALHSTTSPVFDPLSNFFDPHPVTARSAAPVTLASSPAILNLDMAAWSKDPTLGLPPLHPLHGHTDQVQGRGVGCSFPEREGLRQLGSISESAPNEPTTATNTTTATNGGSTSSNLSARNPKKRSRASRRAPTTVLNTDTTNFRAMVQEFTGIPAPPFAAPPFQRNRLDIFGSPSYLLRPFSHKIQHPPPAAVPPSFATTPPLASSASSSSPFHTDLGLLRPPSFLNQTTPVLDFQSLFRAPGQKYPIAGSSMFPAKTLGPADIPESGDHGSRLKIGLVEEFGLSHGQVSTQLQAGLLDVASSDRTPSENNNNNSDSNNNHHSHPPQNWHGDGTSSGGGSSRQGMLRPIGGNLDRANINVDRGQSRGGGSSRGEGMVESWICSSD</sequence>
<feature type="compositionally biased region" description="Basic residues" evidence="1">
    <location>
        <begin position="185"/>
        <end position="194"/>
    </location>
</feature>
<proteinExistence type="predicted"/>
<dbReference type="AlphaFoldDB" id="A0AAN7R410"/>
<protein>
    <recommendedName>
        <fullName evidence="2">VQ domain-containing protein</fullName>
    </recommendedName>
</protein>